<organism evidence="7 8">
    <name type="scientific">Bdellovibrio svalbardensis</name>
    <dbReference type="NCBI Taxonomy" id="2972972"/>
    <lineage>
        <taxon>Bacteria</taxon>
        <taxon>Pseudomonadati</taxon>
        <taxon>Bdellovibrionota</taxon>
        <taxon>Bdellovibrionia</taxon>
        <taxon>Bdellovibrionales</taxon>
        <taxon>Pseudobdellovibrionaceae</taxon>
        <taxon>Bdellovibrio</taxon>
    </lineage>
</organism>
<evidence type="ECO:0000256" key="3">
    <source>
        <dbReference type="ARBA" id="ARBA00022837"/>
    </source>
</evidence>
<keyword evidence="1 5" id="KW-0732">Signal</keyword>
<accession>A0ABT6DF12</accession>
<keyword evidence="3" id="KW-0106">Calcium</keyword>
<dbReference type="Gene3D" id="2.60.40.2030">
    <property type="match status" value="2"/>
</dbReference>
<dbReference type="InterPro" id="IPR003644">
    <property type="entry name" value="Calx_beta"/>
</dbReference>
<sequence>MKFVKKLKKISLFIATTMVLAACEKTDLKGFVGGDTQAGSGGGSTTPISNLLVMTSTLPEVSFVEGATNKVVVQFNKPLPRNTTVNWSIENGASDFLATSGTLSLASGADSLELNLTAKTDALYEGEEKFYLRLSGDALLFLGTLSVPLKIQELAAQPAVSFQIPSQTVLKSAGKTNVKVLLSQATAIPIKVDFTISGTAADGVDYTISDKNFVIIEAGTTAKDIVVYPRADVAPGAMKEVKITATAVTSLVSLDSGNATHSVYIQDNGASALTSIAGVTGGTDTKQDGYLTNGNHATISWTAAPGATGYRLAIYNNASALLCGPVTVGASITSYDYAGCNLAEGTTYKISLEVDKSGTYSNANNNMFPFTVDTLPPAAPQILGAFGGTDLNPDSFLAGTVNPSVSWIDTTGENSYAVSVVSETGNLPVCPEVIVGANVTAYSFSDCSLTRGLNYKIKLVARDAAGNQRSASNDLFSFLVTEVPAGYVVTGVMGGTGDTLADDKMNDGVDPIIQWEIAAGAQRYEVILLNMDNSVKCPLVSVPGTDRQVTFTNCRLDLHEQYKVKVSAYDASDLVYPAANSPFIFRHQVGLYISGEPVGPGRVGSYYRGIPITSCGGPDGDLCDSTTPYVVSEELSETQIRVDQNGVLAGTAYSTGVPAIGNGILKVTADYLLLSKGGKISMTGRGFAASNGPGKGADGNPAAGAAHGGFGSLVGALAQAQPYGLVKAPDTLGSGGGTNGANLGGAGGGIAQITVNQKLSFASGSVESGGRNGATGAGGGSGGSVVVNAKNVAGSGGTISAEGGLGGTGSKGGSGGHVALLYENMQHAGGLTGMGLWVRGGGVGTATGTVYYSTFTDPLGYLVVDSGANTQTQGVETPLPLSETFNEIVTRNYGTLILSAGDSYQLQRPELTYRLVVAGTLTTHPTVPTHLQIGLNGYLEWRRNDAINSWTDISVKVGGTLTHSYNASSLVYALNLVTTNLNLAGMIDVQGRGYSAGNGSGTGTGGMGASYGGQGGIASTGARGNAYGSTKNPTDLGSGSLAASGGGYVNIQVTNLDLKGQIIASGSPGCGGGSGGSINITATNVSGTGALLASTGGDGSGGCAGGGGGRIAINYTNTTYVGGVPGIKYDIFGGAGTKDGAAGTVYHNRVGVDTYGNLLVYNGTRTYDEYILTPLSAADRFDSITTDFTGTVWIQPSQVFTLPTPTINYRLVTEGDLALPSGNTLTVGSGGYLEWRKNTPLTVTNFNLDQGGILTHTYNNTAQNYIVSLDVTNAVINGIIDTSKRGYAAANGPGKSTANGTGAGYGGYGGQNGTIDAAAGGTAYDYTSAKIKAPDQIGSGAVINSGVIGGSGGGYVRLNATSTLTLNGVINADGKDAAISTNVNGGGSGGAIYITAHEVKGANGTISATGGSGCIYVPSATAYVSGSGGGGRISVVYDVDSYTAGFQSLVDFEKIRTFGGYGYNYFTGGAGTIYLNYTGAPSVNEKIIFNNGSNPYNQGAETPALIGVTVDKFETRRTATLRVNSADTYNMPSSTLDYRIVVAGNLVSPDNTLTMEKDSYLEFRRGTLYSLTSLKMKEGSFISHSYNGVNAATLPYLVNLDLGTLEMQGGSKIDVSRKGFKPGTGTGFGSNSAAYGGRTQDAQPYGDFQDPVDLGSGDSGTSGGGRIQINVTGTSTLNGILAADGGGSGGTINLRTLTLAGTTAKVSANGGGNDSGGRIAIRYKNDNYGVFNMNLTAYGGDSFSAAGTIFVQDTDEALGTLIIRNYGRGYGQEGIETNLPNNIPVKTVIVDKDAVVRVPPSATFVMPDSTINYKIVVEGTLQPTTSTLTVAYGGQVDLRTNTAFGKPIFNNLVVNQGASIFHSYNASCAVQNYAVNLDLDNFTLDGDMPLNARGFAQACGPGGGPGGNLTSPAGASYGGFGHAGGTAQTQPYGSISNPVDMGSGGGTTWGGRGGGLALIKVANRFTFNGTIKSNAGGASTFGAFYSGSGGSGGGININTNIIDGAGGRVEASGSPGQVAAGGHVPGSGSGGRIAIIYKDDQYTGGLSSVSIKNFGGARGGNINGAAGTTYIEKRDGSNNPLNKHLIMDNGIIAYAEGSETAILQTETFDVIDVGSTTGVYIGPLASFAFSSSDLTYPLRLAGAVTFPGNNLVIQPTGRLIFSKTGSFVLNNLTVEPGGMITHSPNTKPSDLKNYLVNIEANNFWLKPDASIDVSYKGYQCGQGLGAGTINTFGYSGSGGGHGGVGGTVPSWTGVSSMPGGVSYGDPNLQDPVNPAKDIGSGGAAGNPINGLCRGGVGGGAIYLKVNNTLTLEGRIFANGAVGIQDGADKSGGGGSGGSVYINTTDLDGAFAEIHADGGAVPTGIHMGGSGGGGRISLNVSGSRASYVGSITSSANAGAGSSDRLGDAGTIGGLSW</sequence>
<dbReference type="PANTHER" id="PTHR31513:SF2">
    <property type="entry name" value="MRAZ"/>
    <property type="match status" value="1"/>
</dbReference>
<feature type="chain" id="PRO_5046704885" description="Calx-beta domain-containing protein" evidence="5">
    <location>
        <begin position="22"/>
        <end position="2415"/>
    </location>
</feature>
<evidence type="ECO:0000256" key="5">
    <source>
        <dbReference type="SAM" id="SignalP"/>
    </source>
</evidence>
<evidence type="ECO:0000313" key="7">
    <source>
        <dbReference type="EMBL" id="MDG0815429.1"/>
    </source>
</evidence>
<keyword evidence="8" id="KW-1185">Reference proteome</keyword>
<dbReference type="PROSITE" id="PS51257">
    <property type="entry name" value="PROKAR_LIPOPROTEIN"/>
    <property type="match status" value="1"/>
</dbReference>
<feature type="signal peptide" evidence="5">
    <location>
        <begin position="1"/>
        <end position="21"/>
    </location>
</feature>
<dbReference type="PANTHER" id="PTHR31513">
    <property type="entry name" value="EPHRIN TYPE-B RECEPTOR"/>
    <property type="match status" value="1"/>
</dbReference>
<dbReference type="EMBL" id="JANRMI010000001">
    <property type="protein sequence ID" value="MDG0815429.1"/>
    <property type="molecule type" value="Genomic_DNA"/>
</dbReference>
<feature type="domain" description="Calx-beta" evidence="6">
    <location>
        <begin position="71"/>
        <end position="136"/>
    </location>
</feature>
<feature type="domain" description="Calx-beta" evidence="6">
    <location>
        <begin position="157"/>
        <end position="211"/>
    </location>
</feature>
<comment type="caution">
    <text evidence="7">The sequence shown here is derived from an EMBL/GenBank/DDBJ whole genome shotgun (WGS) entry which is preliminary data.</text>
</comment>
<proteinExistence type="predicted"/>
<dbReference type="Proteomes" id="UP001152321">
    <property type="component" value="Unassembled WGS sequence"/>
</dbReference>
<dbReference type="InterPro" id="IPR038081">
    <property type="entry name" value="CalX-like_sf"/>
</dbReference>
<evidence type="ECO:0000256" key="2">
    <source>
        <dbReference type="ARBA" id="ARBA00022737"/>
    </source>
</evidence>
<dbReference type="SUPFAM" id="SSF141072">
    <property type="entry name" value="CalX-like"/>
    <property type="match status" value="2"/>
</dbReference>
<feature type="region of interest" description="Disordered" evidence="4">
    <location>
        <begin position="1629"/>
        <end position="1665"/>
    </location>
</feature>
<evidence type="ECO:0000256" key="4">
    <source>
        <dbReference type="SAM" id="MobiDB-lite"/>
    </source>
</evidence>
<dbReference type="RefSeq" id="WP_277576904.1">
    <property type="nucleotide sequence ID" value="NZ_JANRMI010000001.1"/>
</dbReference>
<reference evidence="7" key="1">
    <citation type="submission" date="2022-08" db="EMBL/GenBank/DDBJ databases">
        <title>Novel Bdellovibrio Species Isolated from Svalbard: Designation Bdellovibrio svalbardensis.</title>
        <authorList>
            <person name="Mitchell R.J."/>
            <person name="Choi S.Y."/>
        </authorList>
    </citation>
    <scope>NUCLEOTIDE SEQUENCE</scope>
    <source>
        <strain evidence="7">PAP01</strain>
    </source>
</reference>
<dbReference type="Pfam" id="PF03160">
    <property type="entry name" value="Calx-beta"/>
    <property type="match status" value="2"/>
</dbReference>
<keyword evidence="2" id="KW-0677">Repeat</keyword>
<protein>
    <recommendedName>
        <fullName evidence="6">Calx-beta domain-containing protein</fullName>
    </recommendedName>
</protein>
<evidence type="ECO:0000313" key="8">
    <source>
        <dbReference type="Proteomes" id="UP001152321"/>
    </source>
</evidence>
<name>A0ABT6DF12_9BACT</name>
<evidence type="ECO:0000256" key="1">
    <source>
        <dbReference type="ARBA" id="ARBA00022729"/>
    </source>
</evidence>
<gene>
    <name evidence="7" type="ORF">NWE73_03580</name>
</gene>
<evidence type="ECO:0000259" key="6">
    <source>
        <dbReference type="Pfam" id="PF03160"/>
    </source>
</evidence>